<proteinExistence type="predicted"/>
<dbReference type="GO" id="GO:0016757">
    <property type="term" value="F:glycosyltransferase activity"/>
    <property type="evidence" value="ECO:0007669"/>
    <property type="project" value="TreeGrafter"/>
</dbReference>
<dbReference type="RefSeq" id="WP_099382972.1">
    <property type="nucleotide sequence ID" value="NZ_PEBD01000008.1"/>
</dbReference>
<evidence type="ECO:0008006" key="4">
    <source>
        <dbReference type="Google" id="ProtNLM"/>
    </source>
</evidence>
<accession>A0A2G3PMF4</accession>
<sequence length="327" mass="35464">MIGYYVHHQGHGHRNRAASIARAMRTPVTALSSAPIEPGVFQRVVELDRDDLGEPRDVTAGGMVHWAPIRDPGMRGRMAQLAAWVEETDPAALVVDVSVEVAVFARLLGVPVVVVAMPGTRDDSPHQLAYGLADAIIAPWPSAIYEPDWLRPHLHKTTFTGGISRFAGRTRCVDNAERSDVLVMTGSGGTRMSEQTVEACRSAYPDMTWRFAGGPDSWLPDPWPAMCNAGVVVGNSGQNTVADLAVAARPAIVIPEDRPFGEQRAVAEMQRVLQLATVASAWPETPAWPALCAAAAQTPPQRWSRWETEGAAERAAEVIEDVVLRWT</sequence>
<dbReference type="AlphaFoldDB" id="A0A2G3PMF4"/>
<dbReference type="Proteomes" id="UP000225108">
    <property type="component" value="Unassembled WGS sequence"/>
</dbReference>
<comment type="caution">
    <text evidence="2">The sequence shown here is derived from an EMBL/GenBank/DDBJ whole genome shotgun (WGS) entry which is preliminary data.</text>
</comment>
<dbReference type="Gene3D" id="3.40.50.2000">
    <property type="entry name" value="Glycogen Phosphorylase B"/>
    <property type="match status" value="1"/>
</dbReference>
<evidence type="ECO:0000313" key="3">
    <source>
        <dbReference type="Proteomes" id="UP000225108"/>
    </source>
</evidence>
<evidence type="ECO:0000313" key="2">
    <source>
        <dbReference type="EMBL" id="PHV66971.1"/>
    </source>
</evidence>
<reference evidence="2 3" key="1">
    <citation type="submission" date="2017-10" db="EMBL/GenBank/DDBJ databases">
        <title>The draft genome sequence of Williamsia sp. BULT 1.1 isolated from the semi-arid grassland soils from South Africa.</title>
        <authorList>
            <person name="Kabwe M.H."/>
            <person name="Govender N."/>
            <person name="Mutseka Lunga P."/>
            <person name="Vikram S."/>
            <person name="Makhalanyane T.P."/>
        </authorList>
    </citation>
    <scope>NUCLEOTIDE SEQUENCE [LARGE SCALE GENOMIC DNA]</scope>
    <source>
        <strain evidence="2 3">BULT 1.1</strain>
    </source>
</reference>
<evidence type="ECO:0000256" key="1">
    <source>
        <dbReference type="ARBA" id="ARBA00022679"/>
    </source>
</evidence>
<organism evidence="2 3">
    <name type="scientific">Williamsia marianensis</name>
    <dbReference type="NCBI Taxonomy" id="85044"/>
    <lineage>
        <taxon>Bacteria</taxon>
        <taxon>Bacillati</taxon>
        <taxon>Actinomycetota</taxon>
        <taxon>Actinomycetes</taxon>
        <taxon>Mycobacteriales</taxon>
        <taxon>Nocardiaceae</taxon>
        <taxon>Williamsia</taxon>
    </lineage>
</organism>
<keyword evidence="1" id="KW-0808">Transferase</keyword>
<dbReference type="EMBL" id="PEBD01000008">
    <property type="protein sequence ID" value="PHV66971.1"/>
    <property type="molecule type" value="Genomic_DNA"/>
</dbReference>
<gene>
    <name evidence="2" type="ORF">CSW57_12115</name>
</gene>
<dbReference type="PANTHER" id="PTHR21015">
    <property type="entry name" value="UDP-N-ACETYLGLUCOSAMINE--N-ACETYLMURAMYL-(PENTAPEPTIDE) PYROPHOSPHORYL-UNDECAPRENOL N-ACETYLGLUCOSAMINE TRANSFERASE 1"/>
    <property type="match status" value="1"/>
</dbReference>
<protein>
    <recommendedName>
        <fullName evidence="4">Glycosyl transferase family 28 C-terminal domain-containing protein</fullName>
    </recommendedName>
</protein>
<dbReference type="SUPFAM" id="SSF53756">
    <property type="entry name" value="UDP-Glycosyltransferase/glycogen phosphorylase"/>
    <property type="match status" value="1"/>
</dbReference>
<dbReference type="PANTHER" id="PTHR21015:SF22">
    <property type="entry name" value="GLYCOSYLTRANSFERASE"/>
    <property type="match status" value="1"/>
</dbReference>
<name>A0A2G3PMF4_WILMA</name>